<feature type="domain" description="4Fe-4S ferredoxin-type" evidence="5">
    <location>
        <begin position="314"/>
        <end position="343"/>
    </location>
</feature>
<dbReference type="InterPro" id="IPR000172">
    <property type="entry name" value="GMC_OxRdtase_N"/>
</dbReference>
<dbReference type="SUPFAM" id="SSF51905">
    <property type="entry name" value="FAD/NAD(P)-binding domain"/>
    <property type="match status" value="1"/>
</dbReference>
<comment type="similarity">
    <text evidence="1">Belongs to the GMC oxidoreductase family.</text>
</comment>
<evidence type="ECO:0000256" key="4">
    <source>
        <dbReference type="ARBA" id="ARBA00023002"/>
    </source>
</evidence>
<dbReference type="RefSeq" id="WP_394836263.1">
    <property type="nucleotide sequence ID" value="NZ_CP089929.1"/>
</dbReference>
<dbReference type="PROSITE" id="PS51379">
    <property type="entry name" value="4FE4S_FER_2"/>
    <property type="match status" value="1"/>
</dbReference>
<accession>A0ABZ2LAL4</accession>
<dbReference type="InterPro" id="IPR036188">
    <property type="entry name" value="FAD/NAD-bd_sf"/>
</dbReference>
<evidence type="ECO:0000259" key="5">
    <source>
        <dbReference type="PROSITE" id="PS51379"/>
    </source>
</evidence>
<dbReference type="PRINTS" id="PR00411">
    <property type="entry name" value="PNDRDTASEI"/>
</dbReference>
<evidence type="ECO:0000313" key="7">
    <source>
        <dbReference type="Proteomes" id="UP001374803"/>
    </source>
</evidence>
<dbReference type="InterPro" id="IPR017896">
    <property type="entry name" value="4Fe4S_Fe-S-bd"/>
</dbReference>
<keyword evidence="7" id="KW-1185">Reference proteome</keyword>
<organism evidence="6 7">
    <name type="scientific">Pendulispora rubella</name>
    <dbReference type="NCBI Taxonomy" id="2741070"/>
    <lineage>
        <taxon>Bacteria</taxon>
        <taxon>Pseudomonadati</taxon>
        <taxon>Myxococcota</taxon>
        <taxon>Myxococcia</taxon>
        <taxon>Myxococcales</taxon>
        <taxon>Sorangiineae</taxon>
        <taxon>Pendulisporaceae</taxon>
        <taxon>Pendulispora</taxon>
    </lineage>
</organism>
<dbReference type="Pfam" id="PF00890">
    <property type="entry name" value="FAD_binding_2"/>
    <property type="match status" value="1"/>
</dbReference>
<dbReference type="InterPro" id="IPR007867">
    <property type="entry name" value="GMC_OxRtase_C"/>
</dbReference>
<dbReference type="Gene3D" id="3.50.50.60">
    <property type="entry name" value="FAD/NAD(P)-binding domain"/>
    <property type="match status" value="2"/>
</dbReference>
<dbReference type="InterPro" id="IPR003953">
    <property type="entry name" value="FAD-dep_OxRdtase_2_FAD-bd"/>
</dbReference>
<reference evidence="6" key="1">
    <citation type="submission" date="2021-12" db="EMBL/GenBank/DDBJ databases">
        <title>Discovery of the Pendulisporaceae a myxobacterial family with distinct sporulation behavior and unique specialized metabolism.</title>
        <authorList>
            <person name="Garcia R."/>
            <person name="Popoff A."/>
            <person name="Bader C.D."/>
            <person name="Loehr J."/>
            <person name="Walesch S."/>
            <person name="Walt C."/>
            <person name="Boldt J."/>
            <person name="Bunk B."/>
            <person name="Haeckl F.J.F.P.J."/>
            <person name="Gunesch A.P."/>
            <person name="Birkelbach J."/>
            <person name="Nuebel U."/>
            <person name="Pietschmann T."/>
            <person name="Bach T."/>
            <person name="Mueller R."/>
        </authorList>
    </citation>
    <scope>NUCLEOTIDE SEQUENCE</scope>
    <source>
        <strain evidence="6">MSr11367</strain>
    </source>
</reference>
<dbReference type="PANTHER" id="PTHR46056:SF12">
    <property type="entry name" value="LONG-CHAIN-ALCOHOL OXIDASE"/>
    <property type="match status" value="1"/>
</dbReference>
<evidence type="ECO:0000256" key="2">
    <source>
        <dbReference type="ARBA" id="ARBA00022630"/>
    </source>
</evidence>
<dbReference type="EMBL" id="CP089983">
    <property type="protein sequence ID" value="WXB06614.1"/>
    <property type="molecule type" value="Genomic_DNA"/>
</dbReference>
<gene>
    <name evidence="6" type="ORF">LVJ94_05060</name>
</gene>
<proteinExistence type="inferred from homology"/>
<sequence length="647" mass="70284">MALNAQEQRIVIALARAAIPDGDILPGGGEITVTRLQRFLKDGTELHWLGIKALLWAAELAAIPSTGRRLSKLPLERARTFLEDWQRSQIHPRRALLRAILTPLKAAHYDDADMFERVGCSYGKSGDPVRDQRTRLKLVTTDEPVRWMQRVRDGRSIRQNLQVECEVVVIGTGAGGAACAYELASRGRAVLLLEEGDYHRRSSFTARAAEMSRKLYRDQGLTVAVGNIGTPVWAGRAVGGSTVINSGTCYRAPGRIFDRWERELGLGEVAHDELAPYYERVERMLEVTPAKRELTGGIGRVISRGADALGYSHHPLQRNAPDCDGQGVCVFGCPTGAKRSTDVSYIPQTLLRGAELITAAEATSICIEDGRARGVRARLGSGYELRVRADAVVLAGGALMTPVLLERAGLLQGNAALGRNLSIHPATRVIAVFDEPIDMANAIPQGYAVDQFKDEGLMFEGGSTPLDVTAIGVPWVGNAFSRLMEQYRYIAQFGIMIEDSSRGTVRAVPGSAAHPFITYNMNDADCVKMARAVAILSEIFLAAGARRVLPMLPGLEEVRTGSELRRLATHAFHPGDFDVTAYHPLGTCRIGTDPRTSVLGPDHETHEIESLYVADGSAVPSALGVNPQMTIMAMSHRVAELIDARLA</sequence>
<name>A0ABZ2LAL4_9BACT</name>
<dbReference type="Pfam" id="PF05199">
    <property type="entry name" value="GMC_oxred_C"/>
    <property type="match status" value="1"/>
</dbReference>
<dbReference type="PANTHER" id="PTHR46056">
    <property type="entry name" value="LONG-CHAIN-ALCOHOL OXIDASE"/>
    <property type="match status" value="1"/>
</dbReference>
<keyword evidence="4" id="KW-0560">Oxidoreductase</keyword>
<dbReference type="Pfam" id="PF00732">
    <property type="entry name" value="GMC_oxred_N"/>
    <property type="match status" value="1"/>
</dbReference>
<evidence type="ECO:0000313" key="6">
    <source>
        <dbReference type="EMBL" id="WXB06614.1"/>
    </source>
</evidence>
<keyword evidence="3" id="KW-0274">FAD</keyword>
<evidence type="ECO:0000256" key="1">
    <source>
        <dbReference type="ARBA" id="ARBA00010790"/>
    </source>
</evidence>
<evidence type="ECO:0000256" key="3">
    <source>
        <dbReference type="ARBA" id="ARBA00022827"/>
    </source>
</evidence>
<keyword evidence="2" id="KW-0285">Flavoprotein</keyword>
<dbReference type="Proteomes" id="UP001374803">
    <property type="component" value="Chromosome"/>
</dbReference>
<protein>
    <submittedName>
        <fullName evidence="6">GMC family oxidoreductase</fullName>
    </submittedName>
</protein>